<name>A0A3P8HRE7_9TREM</name>
<proteinExistence type="predicted"/>
<dbReference type="Pfam" id="PF20143">
    <property type="entry name" value="NAD_kinase_C"/>
    <property type="match status" value="1"/>
</dbReference>
<accession>A0A3P8HRE7</accession>
<dbReference type="Gene3D" id="2.60.200.30">
    <property type="entry name" value="Probable inorganic polyphosphate/atp-NAD kinase, domain 2"/>
    <property type="match status" value="1"/>
</dbReference>
<evidence type="ECO:0000313" key="2">
    <source>
        <dbReference type="EMBL" id="VDP85074.1"/>
    </source>
</evidence>
<dbReference type="OrthoDB" id="24581at2759"/>
<dbReference type="PANTHER" id="PTHR20275:SF0">
    <property type="entry name" value="NAD KINASE"/>
    <property type="match status" value="1"/>
</dbReference>
<evidence type="ECO:0000256" key="1">
    <source>
        <dbReference type="SAM" id="MobiDB-lite"/>
    </source>
</evidence>
<dbReference type="Gene3D" id="3.40.50.10330">
    <property type="entry name" value="Probable inorganic polyphosphate/atp-NAD kinase, domain 1"/>
    <property type="match status" value="1"/>
</dbReference>
<protein>
    <submittedName>
        <fullName evidence="2">Uncharacterized protein</fullName>
    </submittedName>
</protein>
<dbReference type="InterPro" id="IPR016064">
    <property type="entry name" value="NAD/diacylglycerol_kinase_sf"/>
</dbReference>
<feature type="region of interest" description="Disordered" evidence="1">
    <location>
        <begin position="49"/>
        <end position="73"/>
    </location>
</feature>
<dbReference type="InterPro" id="IPR017437">
    <property type="entry name" value="ATP-NAD_kinase_PpnK-typ_C"/>
</dbReference>
<dbReference type="GO" id="GO:0006741">
    <property type="term" value="P:NADP+ biosynthetic process"/>
    <property type="evidence" value="ECO:0007669"/>
    <property type="project" value="TreeGrafter"/>
</dbReference>
<dbReference type="EMBL" id="UZAN01047145">
    <property type="protein sequence ID" value="VDP85074.1"/>
    <property type="molecule type" value="Genomic_DNA"/>
</dbReference>
<dbReference type="GO" id="GO:0003951">
    <property type="term" value="F:NAD+ kinase activity"/>
    <property type="evidence" value="ECO:0007669"/>
    <property type="project" value="InterPro"/>
</dbReference>
<evidence type="ECO:0000313" key="3">
    <source>
        <dbReference type="Proteomes" id="UP000272942"/>
    </source>
</evidence>
<reference evidence="2 3" key="1">
    <citation type="submission" date="2018-11" db="EMBL/GenBank/DDBJ databases">
        <authorList>
            <consortium name="Pathogen Informatics"/>
        </authorList>
    </citation>
    <scope>NUCLEOTIDE SEQUENCE [LARGE SCALE GENOMIC DNA]</scope>
    <source>
        <strain evidence="2 3">Egypt</strain>
    </source>
</reference>
<dbReference type="PANTHER" id="PTHR20275">
    <property type="entry name" value="NAD KINASE"/>
    <property type="match status" value="1"/>
</dbReference>
<sequence length="216" mass="23475">MAFRLGSLGFLTPFPFRNFPAHLKVAMEGSPNCLLRMRLCCQILRDNNSAPSSRNHTPSDESSDGSKSRGSSPDTEYHFLNELVIDRGLSPFPCDLMVKVNGRKVTHFEGDGLMVSTPTGSTAYSMATGASLLHPWVPAFLLTPINSLALSSRAIVLPINLRLEIAIAPGARCRAVHFSFDGRSRASNLIHEGDSILVTNSPYPMPCLCGSDQVRT</sequence>
<dbReference type="GO" id="GO:0019674">
    <property type="term" value="P:NAD+ metabolic process"/>
    <property type="evidence" value="ECO:0007669"/>
    <property type="project" value="InterPro"/>
</dbReference>
<dbReference type="Proteomes" id="UP000272942">
    <property type="component" value="Unassembled WGS sequence"/>
</dbReference>
<dbReference type="AlphaFoldDB" id="A0A3P8HRE7"/>
<dbReference type="InterPro" id="IPR017438">
    <property type="entry name" value="ATP-NAD_kinase_N"/>
</dbReference>
<organism evidence="2 3">
    <name type="scientific">Echinostoma caproni</name>
    <dbReference type="NCBI Taxonomy" id="27848"/>
    <lineage>
        <taxon>Eukaryota</taxon>
        <taxon>Metazoa</taxon>
        <taxon>Spiralia</taxon>
        <taxon>Lophotrochozoa</taxon>
        <taxon>Platyhelminthes</taxon>
        <taxon>Trematoda</taxon>
        <taxon>Digenea</taxon>
        <taxon>Plagiorchiida</taxon>
        <taxon>Echinostomata</taxon>
        <taxon>Echinostomatoidea</taxon>
        <taxon>Echinostomatidae</taxon>
        <taxon>Echinostoma</taxon>
    </lineage>
</organism>
<keyword evidence="3" id="KW-1185">Reference proteome</keyword>
<dbReference type="SUPFAM" id="SSF111331">
    <property type="entry name" value="NAD kinase/diacylglycerol kinase-like"/>
    <property type="match status" value="1"/>
</dbReference>
<gene>
    <name evidence="2" type="ORF">ECPE_LOCUS9264</name>
</gene>